<organism evidence="3 4">
    <name type="scientific">Effrenium voratum</name>
    <dbReference type="NCBI Taxonomy" id="2562239"/>
    <lineage>
        <taxon>Eukaryota</taxon>
        <taxon>Sar</taxon>
        <taxon>Alveolata</taxon>
        <taxon>Dinophyceae</taxon>
        <taxon>Suessiales</taxon>
        <taxon>Symbiodiniaceae</taxon>
        <taxon>Effrenium</taxon>
    </lineage>
</organism>
<evidence type="ECO:0000313" key="3">
    <source>
        <dbReference type="EMBL" id="CAJ1384158.1"/>
    </source>
</evidence>
<accession>A0AA36ICB0</accession>
<comment type="caution">
    <text evidence="3">The sequence shown here is derived from an EMBL/GenBank/DDBJ whole genome shotgun (WGS) entry which is preliminary data.</text>
</comment>
<reference evidence="3" key="1">
    <citation type="submission" date="2023-08" db="EMBL/GenBank/DDBJ databases">
        <authorList>
            <person name="Chen Y."/>
            <person name="Shah S."/>
            <person name="Dougan E. K."/>
            <person name="Thang M."/>
            <person name="Chan C."/>
        </authorList>
    </citation>
    <scope>NUCLEOTIDE SEQUENCE</scope>
</reference>
<dbReference type="InterPro" id="IPR001638">
    <property type="entry name" value="Solute-binding_3/MltF_N"/>
</dbReference>
<dbReference type="Proteomes" id="UP001178507">
    <property type="component" value="Unassembled WGS sequence"/>
</dbReference>
<dbReference type="Gene3D" id="3.40.190.10">
    <property type="entry name" value="Periplasmic binding protein-like II"/>
    <property type="match status" value="2"/>
</dbReference>
<evidence type="ECO:0000259" key="2">
    <source>
        <dbReference type="SMART" id="SM00062"/>
    </source>
</evidence>
<evidence type="ECO:0000256" key="1">
    <source>
        <dbReference type="ARBA" id="ARBA00022729"/>
    </source>
</evidence>
<sequence length="244" mass="26113">MELGELQRQLAPTGKLRAGINLANFLLVTGRDPEPAGVSPDVAAEIAKRLGVEVQYVAFNHPKELADAVDAGSWDIGLVGAEPQREAKIAFSAPYADIPAMYLVPGESNLTRKAEVDSPGVRIASVGGSAFGLWLEKNIQNATLLQVPTMDEALELLVQGKVDVLASLKERLLSDVQRVPKGRILEGSFMTVRQAVGTPRSRGPEVAQWVAEVVEELKACGFVKQSMEKHGVNEKLLVSPGSAP</sequence>
<gene>
    <name evidence="3" type="ORF">EVOR1521_LOCUS11075</name>
</gene>
<name>A0AA36ICB0_9DINO</name>
<feature type="domain" description="Solute-binding protein family 3/N-terminal" evidence="2">
    <location>
        <begin position="15"/>
        <end position="234"/>
    </location>
</feature>
<dbReference type="AlphaFoldDB" id="A0AA36ICB0"/>
<proteinExistence type="predicted"/>
<dbReference type="PANTHER" id="PTHR35936">
    <property type="entry name" value="MEMBRANE-BOUND LYTIC MUREIN TRANSGLYCOSYLASE F"/>
    <property type="match status" value="1"/>
</dbReference>
<keyword evidence="1" id="KW-0732">Signal</keyword>
<dbReference type="SMART" id="SM00062">
    <property type="entry name" value="PBPb"/>
    <property type="match status" value="1"/>
</dbReference>
<dbReference type="Pfam" id="PF00497">
    <property type="entry name" value="SBP_bac_3"/>
    <property type="match status" value="1"/>
</dbReference>
<dbReference type="PANTHER" id="PTHR35936:SF17">
    <property type="entry name" value="ARGININE-BINDING EXTRACELLULAR PROTEIN ARTP"/>
    <property type="match status" value="1"/>
</dbReference>
<dbReference type="SUPFAM" id="SSF53850">
    <property type="entry name" value="Periplasmic binding protein-like II"/>
    <property type="match status" value="1"/>
</dbReference>
<dbReference type="EMBL" id="CAUJNA010001090">
    <property type="protein sequence ID" value="CAJ1384158.1"/>
    <property type="molecule type" value="Genomic_DNA"/>
</dbReference>
<evidence type="ECO:0000313" key="4">
    <source>
        <dbReference type="Proteomes" id="UP001178507"/>
    </source>
</evidence>
<keyword evidence="4" id="KW-1185">Reference proteome</keyword>
<protein>
    <recommendedName>
        <fullName evidence="2">Solute-binding protein family 3/N-terminal domain-containing protein</fullName>
    </recommendedName>
</protein>